<evidence type="ECO:0000313" key="3">
    <source>
        <dbReference type="Proteomes" id="UP000095287"/>
    </source>
</evidence>
<dbReference type="AlphaFoldDB" id="A0A1I7ZZM5"/>
<feature type="compositionally biased region" description="Basic and acidic residues" evidence="1">
    <location>
        <begin position="146"/>
        <end position="162"/>
    </location>
</feature>
<keyword evidence="2" id="KW-1133">Transmembrane helix</keyword>
<evidence type="ECO:0000256" key="2">
    <source>
        <dbReference type="SAM" id="Phobius"/>
    </source>
</evidence>
<accession>A0A1I7ZZM5</accession>
<reference evidence="4" key="1">
    <citation type="submission" date="2016-11" db="UniProtKB">
        <authorList>
            <consortium name="WormBaseParasite"/>
        </authorList>
    </citation>
    <scope>IDENTIFICATION</scope>
</reference>
<keyword evidence="3" id="KW-1185">Reference proteome</keyword>
<evidence type="ECO:0000313" key="4">
    <source>
        <dbReference type="WBParaSite" id="L893_g31377.t1"/>
    </source>
</evidence>
<dbReference type="Proteomes" id="UP000095287">
    <property type="component" value="Unplaced"/>
</dbReference>
<evidence type="ECO:0000256" key="1">
    <source>
        <dbReference type="SAM" id="MobiDB-lite"/>
    </source>
</evidence>
<proteinExistence type="predicted"/>
<feature type="region of interest" description="Disordered" evidence="1">
    <location>
        <begin position="139"/>
        <end position="174"/>
    </location>
</feature>
<keyword evidence="2" id="KW-0472">Membrane</keyword>
<feature type="compositionally biased region" description="Acidic residues" evidence="1">
    <location>
        <begin position="165"/>
        <end position="174"/>
    </location>
</feature>
<name>A0A1I7ZZM5_9BILA</name>
<keyword evidence="2" id="KW-0812">Transmembrane</keyword>
<organism evidence="3 4">
    <name type="scientific">Steinernema glaseri</name>
    <dbReference type="NCBI Taxonomy" id="37863"/>
    <lineage>
        <taxon>Eukaryota</taxon>
        <taxon>Metazoa</taxon>
        <taxon>Ecdysozoa</taxon>
        <taxon>Nematoda</taxon>
        <taxon>Chromadorea</taxon>
        <taxon>Rhabditida</taxon>
        <taxon>Tylenchina</taxon>
        <taxon>Panagrolaimomorpha</taxon>
        <taxon>Strongyloidoidea</taxon>
        <taxon>Steinernematidae</taxon>
        <taxon>Steinernema</taxon>
    </lineage>
</organism>
<feature type="transmembrane region" description="Helical" evidence="2">
    <location>
        <begin position="50"/>
        <end position="73"/>
    </location>
</feature>
<protein>
    <submittedName>
        <fullName evidence="4">Uncharacterized protein</fullName>
    </submittedName>
</protein>
<feature type="transmembrane region" description="Helical" evidence="2">
    <location>
        <begin position="93"/>
        <end position="122"/>
    </location>
</feature>
<dbReference type="WBParaSite" id="L893_g31377.t1">
    <property type="protein sequence ID" value="L893_g31377.t1"/>
    <property type="gene ID" value="L893_g31377"/>
</dbReference>
<sequence>MAYVIISKIKAHHMRKGPTLKYTRDMLLKRGENFLTQHKCGEFGDSPKKWLLWSLALVSSLAVIAFLVLSLYNIGWTYSYKNRGTHPKQWWEILLLVLSVVVLIVFGLIFSLNSAICFLLFIPYYRILRKEVREVELREQEEEEAEQGKEHSDAPTRSRKSTETPFEEWEGIIL</sequence>